<keyword evidence="1" id="KW-0812">Transmembrane</keyword>
<dbReference type="EMBL" id="WPHG01000011">
    <property type="protein sequence ID" value="MVB00139.1"/>
    <property type="molecule type" value="Genomic_DNA"/>
</dbReference>
<dbReference type="InterPro" id="IPR000014">
    <property type="entry name" value="PAS"/>
</dbReference>
<accession>A0A844QQ21</accession>
<gene>
    <name evidence="6" type="ORF">GN330_23100</name>
</gene>
<dbReference type="InterPro" id="IPR052155">
    <property type="entry name" value="Biofilm_reg_signaling"/>
</dbReference>
<sequence length="756" mass="85173">MTSTGRGFAALLDSFGAIDGFMLPIAAAAGLACTAGLTAAVIHYRGLCRQWRDEHRNLSSLVENLSEGIYRSSLDGRQLSANRALVKLNGYETEAELLAAVKNIGSEWYVDPKRRDEFREILQRDGYVEDFVSEIYRHKTRERIWITESARIVHHRRNGRALYYEGSVREITETVTRLRLEEQFQKLTSNLPGGLFQIVRGRSFDIAVNYLSEGFQNLLEVPIEEHIAGRELFSRFVKPEDRKAYFSAFRASYDTMEPLDHEFRITTATGKEKWLRISAKPERLDDGQVSWYGYVSDISLRKRQALEIEELAFYDPLTKLPNRRLLTERIARSAKICRRTRMPSALFFIDLDNFKSLNDTQGHGIGDEYLVEISSRLRHCVRDSDTVARMGGDEFVVILDGLGDSDAEAASKAIMAGNKMLAALRRPFERGELRHSSSASMGVVVFGGHERDGDDLLKRADIAMYQAKGAGRDGLALFDENWMDGEKERFTLLEDFRRALEDETLELQFQPQVDREGRVAGAEGLLRWRHPRLGMVPPDRFIALAEQAGLMHQLCRFVLASGVRTLARWQRHPETADLGLSLNVSVQSFSGPQFMPFLESLLADHAIDASRLTIEFTEHVMATDQALVASRMKTLKSAGLRFSLDDFGTGYSSLARLKSLPFDEVKIDGSFVRDIETSDGDRALVRTILAMANTLGLDAVAEHVETRSQEAFLYAFGCDLFQGYLYAPACREEVFLEAARARATAGNAVEPLRLEA</sequence>
<comment type="caution">
    <text evidence="6">The sequence shown here is derived from an EMBL/GenBank/DDBJ whole genome shotgun (WGS) entry which is preliminary data.</text>
</comment>
<dbReference type="InterPro" id="IPR035965">
    <property type="entry name" value="PAS-like_dom_sf"/>
</dbReference>
<evidence type="ECO:0000259" key="3">
    <source>
        <dbReference type="PROSITE" id="PS50113"/>
    </source>
</evidence>
<dbReference type="SUPFAM" id="SSF141868">
    <property type="entry name" value="EAL domain-like"/>
    <property type="match status" value="1"/>
</dbReference>
<dbReference type="InterPro" id="IPR029787">
    <property type="entry name" value="Nucleotide_cyclase"/>
</dbReference>
<evidence type="ECO:0000259" key="5">
    <source>
        <dbReference type="PROSITE" id="PS50887"/>
    </source>
</evidence>
<keyword evidence="7" id="KW-1185">Reference proteome</keyword>
<evidence type="ECO:0000259" key="4">
    <source>
        <dbReference type="PROSITE" id="PS50883"/>
    </source>
</evidence>
<keyword evidence="1" id="KW-0472">Membrane</keyword>
<dbReference type="PROSITE" id="PS50113">
    <property type="entry name" value="PAC"/>
    <property type="match status" value="1"/>
</dbReference>
<dbReference type="SUPFAM" id="SSF55785">
    <property type="entry name" value="PYP-like sensor domain (PAS domain)"/>
    <property type="match status" value="2"/>
</dbReference>
<dbReference type="Gene3D" id="3.20.20.450">
    <property type="entry name" value="EAL domain"/>
    <property type="match status" value="1"/>
</dbReference>
<dbReference type="InterPro" id="IPR000160">
    <property type="entry name" value="GGDEF_dom"/>
</dbReference>
<dbReference type="PANTHER" id="PTHR44757">
    <property type="entry name" value="DIGUANYLATE CYCLASE DGCP"/>
    <property type="match status" value="1"/>
</dbReference>
<dbReference type="InterPro" id="IPR001633">
    <property type="entry name" value="EAL_dom"/>
</dbReference>
<keyword evidence="1" id="KW-1133">Transmembrane helix</keyword>
<evidence type="ECO:0000259" key="2">
    <source>
        <dbReference type="PROSITE" id="PS50112"/>
    </source>
</evidence>
<dbReference type="PROSITE" id="PS50887">
    <property type="entry name" value="GGDEF"/>
    <property type="match status" value="1"/>
</dbReference>
<dbReference type="CDD" id="cd01948">
    <property type="entry name" value="EAL"/>
    <property type="match status" value="1"/>
</dbReference>
<dbReference type="Pfam" id="PF00990">
    <property type="entry name" value="GGDEF"/>
    <property type="match status" value="1"/>
</dbReference>
<dbReference type="SUPFAM" id="SSF55073">
    <property type="entry name" value="Nucleotide cyclase"/>
    <property type="match status" value="1"/>
</dbReference>
<dbReference type="NCBIfam" id="TIGR00229">
    <property type="entry name" value="sensory_box"/>
    <property type="match status" value="1"/>
</dbReference>
<dbReference type="NCBIfam" id="TIGR00254">
    <property type="entry name" value="GGDEF"/>
    <property type="match status" value="1"/>
</dbReference>
<feature type="domain" description="GGDEF" evidence="5">
    <location>
        <begin position="342"/>
        <end position="480"/>
    </location>
</feature>
<dbReference type="Pfam" id="PF08447">
    <property type="entry name" value="PAS_3"/>
    <property type="match status" value="1"/>
</dbReference>
<evidence type="ECO:0000313" key="6">
    <source>
        <dbReference type="EMBL" id="MVB00139.1"/>
    </source>
</evidence>
<feature type="domain" description="PAS" evidence="2">
    <location>
        <begin position="54"/>
        <end position="94"/>
    </location>
</feature>
<dbReference type="PROSITE" id="PS50883">
    <property type="entry name" value="EAL"/>
    <property type="match status" value="1"/>
</dbReference>
<dbReference type="InterPro" id="IPR001610">
    <property type="entry name" value="PAC"/>
</dbReference>
<dbReference type="SMART" id="SM00267">
    <property type="entry name" value="GGDEF"/>
    <property type="match status" value="1"/>
</dbReference>
<dbReference type="SMART" id="SM00086">
    <property type="entry name" value="PAC"/>
    <property type="match status" value="2"/>
</dbReference>
<name>A0A844QQ21_9HYPH</name>
<reference evidence="6 7" key="1">
    <citation type="submission" date="2019-12" db="EMBL/GenBank/DDBJ databases">
        <title>Nitratireductor arenosus sp. nov., Isolated from sea sand, Jeju island, South Korea.</title>
        <authorList>
            <person name="Kim W."/>
        </authorList>
    </citation>
    <scope>NUCLEOTIDE SEQUENCE [LARGE SCALE GENOMIC DNA]</scope>
    <source>
        <strain evidence="6 7">CAU 1489</strain>
    </source>
</reference>
<dbReference type="InterPro" id="IPR013655">
    <property type="entry name" value="PAS_fold_3"/>
</dbReference>
<dbReference type="InterPro" id="IPR000700">
    <property type="entry name" value="PAS-assoc_C"/>
</dbReference>
<dbReference type="PROSITE" id="PS50112">
    <property type="entry name" value="PAS"/>
    <property type="match status" value="1"/>
</dbReference>
<organism evidence="6 7">
    <name type="scientific">Nitratireductor arenosus</name>
    <dbReference type="NCBI Taxonomy" id="2682096"/>
    <lineage>
        <taxon>Bacteria</taxon>
        <taxon>Pseudomonadati</taxon>
        <taxon>Pseudomonadota</taxon>
        <taxon>Alphaproteobacteria</taxon>
        <taxon>Hyphomicrobiales</taxon>
        <taxon>Phyllobacteriaceae</taxon>
        <taxon>Nitratireductor</taxon>
    </lineage>
</organism>
<dbReference type="Gene3D" id="3.30.70.270">
    <property type="match status" value="1"/>
</dbReference>
<evidence type="ECO:0000313" key="7">
    <source>
        <dbReference type="Proteomes" id="UP000463224"/>
    </source>
</evidence>
<dbReference type="PANTHER" id="PTHR44757:SF2">
    <property type="entry name" value="BIOFILM ARCHITECTURE MAINTENANCE PROTEIN MBAA"/>
    <property type="match status" value="1"/>
</dbReference>
<dbReference type="PROSITE" id="PS51257">
    <property type="entry name" value="PROKAR_LIPOPROTEIN"/>
    <property type="match status" value="1"/>
</dbReference>
<dbReference type="AlphaFoldDB" id="A0A844QQ21"/>
<dbReference type="Gene3D" id="3.30.450.20">
    <property type="entry name" value="PAS domain"/>
    <property type="match status" value="2"/>
</dbReference>
<feature type="domain" description="PAC" evidence="3">
    <location>
        <begin position="259"/>
        <end position="310"/>
    </location>
</feature>
<dbReference type="InterPro" id="IPR043128">
    <property type="entry name" value="Rev_trsase/Diguanyl_cyclase"/>
</dbReference>
<protein>
    <submittedName>
        <fullName evidence="6">EAL domain-containing protein</fullName>
    </submittedName>
</protein>
<dbReference type="Pfam" id="PF00563">
    <property type="entry name" value="EAL"/>
    <property type="match status" value="1"/>
</dbReference>
<dbReference type="Proteomes" id="UP000463224">
    <property type="component" value="Unassembled WGS sequence"/>
</dbReference>
<dbReference type="SMART" id="SM00052">
    <property type="entry name" value="EAL"/>
    <property type="match status" value="1"/>
</dbReference>
<proteinExistence type="predicted"/>
<dbReference type="InterPro" id="IPR035919">
    <property type="entry name" value="EAL_sf"/>
</dbReference>
<evidence type="ECO:0000256" key="1">
    <source>
        <dbReference type="SAM" id="Phobius"/>
    </source>
</evidence>
<feature type="domain" description="EAL" evidence="4">
    <location>
        <begin position="489"/>
        <end position="743"/>
    </location>
</feature>
<dbReference type="CDD" id="cd01949">
    <property type="entry name" value="GGDEF"/>
    <property type="match status" value="1"/>
</dbReference>
<dbReference type="CDD" id="cd00130">
    <property type="entry name" value="PAS"/>
    <property type="match status" value="2"/>
</dbReference>
<feature type="transmembrane region" description="Helical" evidence="1">
    <location>
        <begin position="20"/>
        <end position="42"/>
    </location>
</feature>